<gene>
    <name evidence="1" type="ORF">FNV43_RR27105</name>
</gene>
<evidence type="ECO:0000313" key="1">
    <source>
        <dbReference type="EMBL" id="KAF3432365.1"/>
    </source>
</evidence>
<accession>A0A8K0DK02</accession>
<keyword evidence="2" id="KW-1185">Reference proteome</keyword>
<organism evidence="1 2">
    <name type="scientific">Rhamnella rubrinervis</name>
    <dbReference type="NCBI Taxonomy" id="2594499"/>
    <lineage>
        <taxon>Eukaryota</taxon>
        <taxon>Viridiplantae</taxon>
        <taxon>Streptophyta</taxon>
        <taxon>Embryophyta</taxon>
        <taxon>Tracheophyta</taxon>
        <taxon>Spermatophyta</taxon>
        <taxon>Magnoliopsida</taxon>
        <taxon>eudicotyledons</taxon>
        <taxon>Gunneridae</taxon>
        <taxon>Pentapetalae</taxon>
        <taxon>rosids</taxon>
        <taxon>fabids</taxon>
        <taxon>Rosales</taxon>
        <taxon>Rhamnaceae</taxon>
        <taxon>rhamnoid group</taxon>
        <taxon>Rhamneae</taxon>
        <taxon>Rhamnella</taxon>
    </lineage>
</organism>
<dbReference type="Proteomes" id="UP000796880">
    <property type="component" value="Unassembled WGS sequence"/>
</dbReference>
<name>A0A8K0DK02_9ROSA</name>
<sequence length="386" mass="44959">MDSPKHEHPQIRYHPYKEEVQNLLRVFESHEPKMRKEDMPIHSREYESLQTNILLISTQPVDKQVLSTLKEHPNAIIDNQDSEFSSFRLLCHLSTDQGCCLNPFSMFRITKDKFKWSYLGGFIWVTYIPCCYMVEELDGQKYIEIGIHNNCPGLFRQNLGVRLLYEQEVEEFRNSIYKCVTSFFDYMDLISQFVTNENGNASHADHVHQTETTENWDSQQQENPGNSGVDFHRAMIYNSCFPANIDVLDWFSHHSIDQSVTMQLLSTNPNNGGGSWIGLALYAYFSDLRDPSNFGPQLPHNYLTCHMETERISLKPVHQYRIINDEYKKTSSNRKLIWVSYIPRSWFGDQLIAADTLRLHLKAVNKACMLRSVVSVFYMSNQQGRG</sequence>
<dbReference type="AlphaFoldDB" id="A0A8K0DK02"/>
<evidence type="ECO:0000313" key="2">
    <source>
        <dbReference type="Proteomes" id="UP000796880"/>
    </source>
</evidence>
<proteinExistence type="predicted"/>
<reference evidence="1" key="1">
    <citation type="submission" date="2020-03" db="EMBL/GenBank/DDBJ databases">
        <title>A high-quality chromosome-level genome assembly of a woody plant with both climbing and erect habits, Rhamnella rubrinervis.</title>
        <authorList>
            <person name="Lu Z."/>
            <person name="Yang Y."/>
            <person name="Zhu X."/>
            <person name="Sun Y."/>
        </authorList>
    </citation>
    <scope>NUCLEOTIDE SEQUENCE</scope>
    <source>
        <strain evidence="1">BYM</strain>
        <tissue evidence="1">Leaf</tissue>
    </source>
</reference>
<protein>
    <submittedName>
        <fullName evidence="1">Uncharacterized protein</fullName>
    </submittedName>
</protein>
<dbReference type="EMBL" id="VOIH02000012">
    <property type="protein sequence ID" value="KAF3432365.1"/>
    <property type="molecule type" value="Genomic_DNA"/>
</dbReference>
<comment type="caution">
    <text evidence="1">The sequence shown here is derived from an EMBL/GenBank/DDBJ whole genome shotgun (WGS) entry which is preliminary data.</text>
</comment>
<dbReference type="OrthoDB" id="1162234at2759"/>